<reference evidence="8" key="1">
    <citation type="journal article" date="2013" name="Nature">
        <title>The genomes of four tapeworm species reveal adaptations to parasitism.</title>
        <authorList>
            <person name="Tsai I.J."/>
            <person name="Zarowiecki M."/>
            <person name="Holroyd N."/>
            <person name="Garciarrubio A."/>
            <person name="Sanchez-Flores A."/>
            <person name="Brooks K.L."/>
            <person name="Tracey A."/>
            <person name="Bobes R.J."/>
            <person name="Fragoso G."/>
            <person name="Sciutto E."/>
            <person name="Aslett M."/>
            <person name="Beasley H."/>
            <person name="Bennett H.M."/>
            <person name="Cai J."/>
            <person name="Camicia F."/>
            <person name="Clark R."/>
            <person name="Cucher M."/>
            <person name="De Silva N."/>
            <person name="Day T.A."/>
            <person name="Deplazes P."/>
            <person name="Estrada K."/>
            <person name="Fernandez C."/>
            <person name="Holland P.W."/>
            <person name="Hou J."/>
            <person name="Hu S."/>
            <person name="Huckvale T."/>
            <person name="Hung S.S."/>
            <person name="Kamenetzky L."/>
            <person name="Keane J.A."/>
            <person name="Kiss F."/>
            <person name="Koziol U."/>
            <person name="Lambert O."/>
            <person name="Liu K."/>
            <person name="Luo X."/>
            <person name="Luo Y."/>
            <person name="Macchiaroli N."/>
            <person name="Nichol S."/>
            <person name="Paps J."/>
            <person name="Parkinson J."/>
            <person name="Pouchkina-Stantcheva N."/>
            <person name="Riddiford N."/>
            <person name="Rosenzvit M."/>
            <person name="Salinas G."/>
            <person name="Wasmuth J.D."/>
            <person name="Zamanian M."/>
            <person name="Zheng Y."/>
            <person name="Cai X."/>
            <person name="Soberon X."/>
            <person name="Olson P.D."/>
            <person name="Laclette J.P."/>
            <person name="Brehm K."/>
            <person name="Berriman M."/>
            <person name="Garciarrubio A."/>
            <person name="Bobes R.J."/>
            <person name="Fragoso G."/>
            <person name="Sanchez-Flores A."/>
            <person name="Estrada K."/>
            <person name="Cevallos M.A."/>
            <person name="Morett E."/>
            <person name="Gonzalez V."/>
            <person name="Portillo T."/>
            <person name="Ochoa-Leyva A."/>
            <person name="Jose M.V."/>
            <person name="Sciutto E."/>
            <person name="Landa A."/>
            <person name="Jimenez L."/>
            <person name="Valdes V."/>
            <person name="Carrero J.C."/>
            <person name="Larralde C."/>
            <person name="Morales-Montor J."/>
            <person name="Limon-Lason J."/>
            <person name="Soberon X."/>
            <person name="Laclette J.P."/>
        </authorList>
    </citation>
    <scope>NUCLEOTIDE SEQUENCE [LARGE SCALE GENOMIC DNA]</scope>
</reference>
<evidence type="ECO:0000256" key="5">
    <source>
        <dbReference type="SAM" id="MobiDB-lite"/>
    </source>
</evidence>
<comment type="subcellular location">
    <subcellularLocation>
        <location evidence="1">Membrane</location>
        <topology evidence="1">Multi-pass membrane protein</topology>
    </subcellularLocation>
</comment>
<keyword evidence="2 6" id="KW-0812">Transmembrane</keyword>
<evidence type="ECO:0000259" key="7">
    <source>
        <dbReference type="Pfam" id="PF25508"/>
    </source>
</evidence>
<evidence type="ECO:0000256" key="1">
    <source>
        <dbReference type="ARBA" id="ARBA00004141"/>
    </source>
</evidence>
<feature type="transmembrane region" description="Helical" evidence="6">
    <location>
        <begin position="685"/>
        <end position="705"/>
    </location>
</feature>
<dbReference type="Pfam" id="PF25508">
    <property type="entry name" value="TRPM2"/>
    <property type="match status" value="1"/>
</dbReference>
<keyword evidence="8" id="KW-0675">Receptor</keyword>
<evidence type="ECO:0000256" key="4">
    <source>
        <dbReference type="ARBA" id="ARBA00023136"/>
    </source>
</evidence>
<dbReference type="GO" id="GO:0030001">
    <property type="term" value="P:metal ion transport"/>
    <property type="evidence" value="ECO:0007669"/>
    <property type="project" value="TreeGrafter"/>
</dbReference>
<feature type="domain" description="TRPM-like" evidence="7">
    <location>
        <begin position="153"/>
        <end position="281"/>
    </location>
</feature>
<evidence type="ECO:0000313" key="8">
    <source>
        <dbReference type="EMBL" id="CDI97557.1"/>
    </source>
</evidence>
<dbReference type="PANTHER" id="PTHR13800">
    <property type="entry name" value="TRANSIENT RECEPTOR POTENTIAL CATION CHANNEL, SUBFAMILY M, MEMBER 6"/>
    <property type="match status" value="1"/>
</dbReference>
<dbReference type="EMBL" id="LN902844">
    <property type="protein sequence ID" value="CDI97557.1"/>
    <property type="molecule type" value="Genomic_DNA"/>
</dbReference>
<keyword evidence="3 6" id="KW-1133">Transmembrane helix</keyword>
<dbReference type="OMA" id="FISAKIV"/>
<evidence type="ECO:0000256" key="6">
    <source>
        <dbReference type="SAM" id="Phobius"/>
    </source>
</evidence>
<dbReference type="AlphaFoldDB" id="A0A087VZ95"/>
<dbReference type="GO" id="GO:0005886">
    <property type="term" value="C:plasma membrane"/>
    <property type="evidence" value="ECO:0007669"/>
    <property type="project" value="TreeGrafter"/>
</dbReference>
<evidence type="ECO:0000313" key="9">
    <source>
        <dbReference type="Proteomes" id="UP000017246"/>
    </source>
</evidence>
<feature type="transmembrane region" description="Helical" evidence="6">
    <location>
        <begin position="886"/>
        <end position="904"/>
    </location>
</feature>
<dbReference type="STRING" id="6211.A0A087VZ95"/>
<accession>A0A087VZ95</accession>
<keyword evidence="4 6" id="KW-0472">Membrane</keyword>
<feature type="transmembrane region" description="Helical" evidence="6">
    <location>
        <begin position="834"/>
        <end position="854"/>
    </location>
</feature>
<feature type="transmembrane region" description="Helical" evidence="6">
    <location>
        <begin position="744"/>
        <end position="772"/>
    </location>
</feature>
<evidence type="ECO:0000256" key="3">
    <source>
        <dbReference type="ARBA" id="ARBA00022989"/>
    </source>
</evidence>
<gene>
    <name evidence="8" type="ORF">EmuJ_000134100</name>
</gene>
<dbReference type="OrthoDB" id="301415at2759"/>
<reference evidence="8" key="2">
    <citation type="submission" date="2015-11" db="EMBL/GenBank/DDBJ databases">
        <authorList>
            <person name="Zhang Y."/>
            <person name="Guo Z."/>
        </authorList>
    </citation>
    <scope>NUCLEOTIDE SEQUENCE</scope>
</reference>
<feature type="transmembrane region" description="Helical" evidence="6">
    <location>
        <begin position="616"/>
        <end position="636"/>
    </location>
</feature>
<dbReference type="eggNOG" id="KOG3614">
    <property type="taxonomic scope" value="Eukaryota"/>
</dbReference>
<dbReference type="PANTHER" id="PTHR13800:SF1">
    <property type="entry name" value="TRANSIENT RECEPTOR POTENTIAL CATION CHANNEL TRPM"/>
    <property type="match status" value="1"/>
</dbReference>
<keyword evidence="9" id="KW-1185">Reference proteome</keyword>
<dbReference type="Proteomes" id="UP000017246">
    <property type="component" value="Unassembled WGS sequence"/>
</dbReference>
<proteinExistence type="predicted"/>
<feature type="compositionally biased region" description="Low complexity" evidence="5">
    <location>
        <begin position="359"/>
        <end position="373"/>
    </location>
</feature>
<dbReference type="GO" id="GO:0005261">
    <property type="term" value="F:monoatomic cation channel activity"/>
    <property type="evidence" value="ECO:0007669"/>
    <property type="project" value="TreeGrafter"/>
</dbReference>
<feature type="transmembrane region" description="Helical" evidence="6">
    <location>
        <begin position="302"/>
        <end position="322"/>
    </location>
</feature>
<dbReference type="InterPro" id="IPR057366">
    <property type="entry name" value="TRPM-like"/>
</dbReference>
<feature type="transmembrane region" description="Helical" evidence="6">
    <location>
        <begin position="712"/>
        <end position="732"/>
    </location>
</feature>
<protein>
    <submittedName>
        <fullName evidence="8">Transient receptor potential cation channel</fullName>
    </submittedName>
</protein>
<evidence type="ECO:0000256" key="2">
    <source>
        <dbReference type="ARBA" id="ARBA00022692"/>
    </source>
</evidence>
<dbReference type="InterPro" id="IPR050927">
    <property type="entry name" value="TRPM"/>
</dbReference>
<feature type="region of interest" description="Disordered" evidence="5">
    <location>
        <begin position="509"/>
        <end position="550"/>
    </location>
</feature>
<sequence>MGSTSKHLSKSASSSSRIYMLSFGINYRRLSHSVQLEYRRKHALPTWIEEKITQLECVKYVPSNDSSNRCNCGRLLTEHGSALRRAVRMRSAMCQIESEGERWQIKRHTCEVPTTAFGTVKFQGEVVELYASIITSDCTHIAQRIPMGFLKRKGSRRGTDGTCFRHPYTELLQWALLTSHFSLAQFMVLPGEEAIAKALLSVQILRGIRKSMDEEGKTELIKVICAQEKDFENLAVELQEQCYRQDSARARRLLKYKRCNFSRNTCLSLAYMCESKSFIAHPCAQAILSDLWYRRLHEDRFISAKIVLILLGLAMPPLYPLIALCFTPFASNFLKFKTKEEPSAQPQTRKEHLDEINGTLSSTSSPSSSLSSSNIKDDEGKQPQRTTSGPLRRNKFFQDEVGIVENKSHYKVSTLGKDHNISASSSSLNENGDRSAVPQQQVEFTQQSVPLEAENLVSGVEQPPQKHTRVCNCRSTDDLGVIEVGEEEAQIRHHRPRQLSRNLAQTSQGLRHSYPTNPDFATPRAAPGNSCVISGDSKPPLPPKSQPLETRLAHPEAPVPLQSPSEDLNRGARPAAYDTYYPKGGCGDYEDVRLKQDQLSWGEKVHEFFLAPVTRYYLHVILYLIFLTLFLCYCLICVPYQSLNALEAYIYLHILTHAINQFIRMTKSPGRNYHKKMWVHLSSFWNIYDFLLSFFSVLGVIVRMVGLQNRIVFLWGRNILVCCCAFWLVKFLEFMKIWRFSGPYIYVIVKMLKAMIPLLSLVILPLVAFGTIREGIMVMNRIHVTAESIKNILLKPYLMLYGEVFAPEIDPTNWDANLEETPLYQMVPIMGAIYLLYSIVLMLNIIIAVFNSIYSSVLVQSELVYKYLRYSTITEYESRPLLPPPFIIISWIYAACQGVYRALLGGDRRTAPI</sequence>
<feature type="transmembrane region" description="Helical" evidence="6">
    <location>
        <begin position="648"/>
        <end position="665"/>
    </location>
</feature>
<organism evidence="8 9">
    <name type="scientific">Echinococcus multilocularis</name>
    <name type="common">Fox tapeworm</name>
    <dbReference type="NCBI Taxonomy" id="6211"/>
    <lineage>
        <taxon>Eukaryota</taxon>
        <taxon>Metazoa</taxon>
        <taxon>Spiralia</taxon>
        <taxon>Lophotrochozoa</taxon>
        <taxon>Platyhelminthes</taxon>
        <taxon>Cestoda</taxon>
        <taxon>Eucestoda</taxon>
        <taxon>Cyclophyllidea</taxon>
        <taxon>Taeniidae</taxon>
        <taxon>Echinococcus</taxon>
    </lineage>
</organism>
<feature type="region of interest" description="Disordered" evidence="5">
    <location>
        <begin position="357"/>
        <end position="393"/>
    </location>
</feature>
<name>A0A087VZ95_ECHMU</name>